<reference evidence="3 4" key="1">
    <citation type="submission" date="2018-08" db="EMBL/GenBank/DDBJ databases">
        <title>A genome reference for cultivated species of the human gut microbiota.</title>
        <authorList>
            <person name="Zou Y."/>
            <person name="Xue W."/>
            <person name="Luo G."/>
        </authorList>
    </citation>
    <scope>NUCLEOTIDE SEQUENCE [LARGE SCALE GENOMIC DNA]</scope>
    <source>
        <strain evidence="3 4">TF10-34</strain>
    </source>
</reference>
<evidence type="ECO:0000313" key="3">
    <source>
        <dbReference type="EMBL" id="RGK60848.1"/>
    </source>
</evidence>
<dbReference type="AlphaFoldDB" id="A0A3E4NCD7"/>
<dbReference type="Pfam" id="PF12728">
    <property type="entry name" value="HTH_17"/>
    <property type="match status" value="1"/>
</dbReference>
<feature type="domain" description="Helix-turn-helix" evidence="2">
    <location>
        <begin position="38"/>
        <end position="86"/>
    </location>
</feature>
<sequence length="110" mass="12654">MTENKTSKMNLDHERKIAELQERVNKLEDLCFTAKEILNLEEASAFLGIAKSTLYKMTHLNQLPFFKPAGKLIFFEKKALLDWVRGAKSLSEEEIRAEAAARLNDMNNRP</sequence>
<dbReference type="InterPro" id="IPR010093">
    <property type="entry name" value="SinI_DNA-bd"/>
</dbReference>
<dbReference type="EMBL" id="QSQU01000020">
    <property type="protein sequence ID" value="RGK60848.1"/>
    <property type="molecule type" value="Genomic_DNA"/>
</dbReference>
<accession>A0A3E4NCD7</accession>
<dbReference type="RefSeq" id="WP_065762573.1">
    <property type="nucleotide sequence ID" value="NZ_JARFMM010000015.1"/>
</dbReference>
<organism evidence="3 4">
    <name type="scientific">Bacteroides xylanisolvens</name>
    <dbReference type="NCBI Taxonomy" id="371601"/>
    <lineage>
        <taxon>Bacteria</taxon>
        <taxon>Pseudomonadati</taxon>
        <taxon>Bacteroidota</taxon>
        <taxon>Bacteroidia</taxon>
        <taxon>Bacteroidales</taxon>
        <taxon>Bacteroidaceae</taxon>
        <taxon>Bacteroides</taxon>
    </lineage>
</organism>
<feature type="coiled-coil region" evidence="1">
    <location>
        <begin position="10"/>
        <end position="37"/>
    </location>
</feature>
<evidence type="ECO:0000313" key="4">
    <source>
        <dbReference type="Proteomes" id="UP000261210"/>
    </source>
</evidence>
<comment type="caution">
    <text evidence="3">The sequence shown here is derived from an EMBL/GenBank/DDBJ whole genome shotgun (WGS) entry which is preliminary data.</text>
</comment>
<protein>
    <submittedName>
        <fullName evidence="3">DNA-binding protein</fullName>
    </submittedName>
</protein>
<dbReference type="InterPro" id="IPR041657">
    <property type="entry name" value="HTH_17"/>
</dbReference>
<evidence type="ECO:0000256" key="1">
    <source>
        <dbReference type="SAM" id="Coils"/>
    </source>
</evidence>
<name>A0A3E4NCD7_9BACE</name>
<dbReference type="GO" id="GO:0003677">
    <property type="term" value="F:DNA binding"/>
    <property type="evidence" value="ECO:0007669"/>
    <property type="project" value="UniProtKB-KW"/>
</dbReference>
<evidence type="ECO:0000259" key="2">
    <source>
        <dbReference type="Pfam" id="PF12728"/>
    </source>
</evidence>
<keyword evidence="3" id="KW-0238">DNA-binding</keyword>
<gene>
    <name evidence="3" type="ORF">DXD03_14015</name>
</gene>
<keyword evidence="1" id="KW-0175">Coiled coil</keyword>
<dbReference type="NCBIfam" id="TIGR01764">
    <property type="entry name" value="excise"/>
    <property type="match status" value="1"/>
</dbReference>
<proteinExistence type="predicted"/>
<dbReference type="Proteomes" id="UP000261210">
    <property type="component" value="Unassembled WGS sequence"/>
</dbReference>